<organism evidence="1 2">
    <name type="scientific">Oryzias melastigma</name>
    <name type="common">Marine medaka</name>
    <dbReference type="NCBI Taxonomy" id="30732"/>
    <lineage>
        <taxon>Eukaryota</taxon>
        <taxon>Metazoa</taxon>
        <taxon>Chordata</taxon>
        <taxon>Craniata</taxon>
        <taxon>Vertebrata</taxon>
        <taxon>Euteleostomi</taxon>
        <taxon>Actinopterygii</taxon>
        <taxon>Neopterygii</taxon>
        <taxon>Teleostei</taxon>
        <taxon>Neoteleostei</taxon>
        <taxon>Acanthomorphata</taxon>
        <taxon>Ovalentaria</taxon>
        <taxon>Atherinomorphae</taxon>
        <taxon>Beloniformes</taxon>
        <taxon>Adrianichthyidae</taxon>
        <taxon>Oryziinae</taxon>
        <taxon>Oryzias</taxon>
    </lineage>
</organism>
<proteinExistence type="predicted"/>
<evidence type="ECO:0000313" key="1">
    <source>
        <dbReference type="EMBL" id="KAF6723523.1"/>
    </source>
</evidence>
<dbReference type="Proteomes" id="UP000646548">
    <property type="component" value="Unassembled WGS sequence"/>
</dbReference>
<protein>
    <submittedName>
        <fullName evidence="1">Uncharacterized protein</fullName>
    </submittedName>
</protein>
<evidence type="ECO:0000313" key="2">
    <source>
        <dbReference type="Proteomes" id="UP000646548"/>
    </source>
</evidence>
<dbReference type="EMBL" id="WKFB01000422">
    <property type="protein sequence ID" value="KAF6723523.1"/>
    <property type="molecule type" value="Genomic_DNA"/>
</dbReference>
<name>A0A834C124_ORYME</name>
<accession>A0A834C124</accession>
<comment type="caution">
    <text evidence="1">The sequence shown here is derived from an EMBL/GenBank/DDBJ whole genome shotgun (WGS) entry which is preliminary data.</text>
</comment>
<gene>
    <name evidence="1" type="ORF">FQA47_015284</name>
</gene>
<sequence length="100" mass="11021">MVKKSQAVRLECHGTSTRLYSCMVTVEMSGPVDDCALRQTVQEIIHKNHDVQIDKPLTRMMVCGSAGSSLQTLLESNLTWATSDLQPSDMCRPEPIPAAM</sequence>
<reference evidence="1" key="1">
    <citation type="journal article" name="BMC Genomics">
        <title>Long-read sequencing and de novo genome assembly of marine medaka (Oryzias melastigma).</title>
        <authorList>
            <person name="Liang P."/>
            <person name="Saqib H.S.A."/>
            <person name="Ni X."/>
            <person name="Shen Y."/>
        </authorList>
    </citation>
    <scope>NUCLEOTIDE SEQUENCE</scope>
    <source>
        <strain evidence="1">Bigg-433</strain>
    </source>
</reference>
<dbReference type="AlphaFoldDB" id="A0A834C124"/>